<keyword evidence="6" id="KW-1185">Reference proteome</keyword>
<sequence>MPTQEELVNMYSQVTMLQKIVTLQHIHSLYLAAQQSQPPRRDISFNILQLQAMINNNPLINPAFDLLDVNQSLNLIKIRKQKGIAVQNILTPIQIVQVIAETLALDSTDGKNEHVISQIPKSTVFKLSNKIDIALVKDRLIKILNSYKNTTLREITALEAKYKTKKNEIVMIENGNVEDNILYNEFIDSSAFQGEVASGDAIEMNNQGSDQEHPSQDIVLSDLQDQTNQRKGDGTSISEQTLPEDGEKLKFSVAAVDNKNEADNEHSGGNMDEHQKEAPSTLITSESELENKLSSAQEEGHDAKTVVNETPTLYPSDDTPIPASVANSVTQIPSAQDFQMAAKSVESRASARVTFDTAESGNENLATDSLTEGSQALDTVSNGTLIDLSTEKLPEITQEESNIANRAIAEESSDDDQEMVDAPLPPSDDKDMEDGSETGNTGDLISMKTVENNTEIDNEIPKAHPVNKNKDDTAVERDVEVIEKNRNTDSDNKAVTSSEEMLDSLVSEKAVSNDYELSAPTPEPATPPNEPESKVDDRESSNGRKSITEPASEVSELKELQVISNATETDTSKSPQSPKDQGQDNIKKTVGEDSHIELTELATKKHQRSESSVGYGHANKRFQSLSVQLLNQISSNRFASMFLKPVNQSEEPQYYKLIKYPTDIRTLTKEIKAGSISSFDELEFKLQIMFSNAIMYNDAIQTETYGWIIEMMEDAKKLITMFKETLESDS</sequence>
<dbReference type="InterPro" id="IPR001487">
    <property type="entry name" value="Bromodomain"/>
</dbReference>
<protein>
    <recommendedName>
        <fullName evidence="4">Bromo domain-containing protein</fullName>
    </recommendedName>
</protein>
<dbReference type="OrthoDB" id="21449at2759"/>
<feature type="compositionally biased region" description="Basic and acidic residues" evidence="3">
    <location>
        <begin position="581"/>
        <end position="593"/>
    </location>
</feature>
<dbReference type="SMART" id="SM00297">
    <property type="entry name" value="BROMO"/>
    <property type="match status" value="1"/>
</dbReference>
<dbReference type="AlphaFoldDB" id="A0A1E4SSS5"/>
<dbReference type="SUPFAM" id="SSF47370">
    <property type="entry name" value="Bromodomain"/>
    <property type="match status" value="1"/>
</dbReference>
<feature type="compositionally biased region" description="Basic and acidic residues" evidence="3">
    <location>
        <begin position="261"/>
        <end position="277"/>
    </location>
</feature>
<evidence type="ECO:0000256" key="1">
    <source>
        <dbReference type="ARBA" id="ARBA00023117"/>
    </source>
</evidence>
<proteinExistence type="predicted"/>
<feature type="region of interest" description="Disordered" evidence="3">
    <location>
        <begin position="408"/>
        <end position="593"/>
    </location>
</feature>
<reference evidence="6" key="1">
    <citation type="submission" date="2016-04" db="EMBL/GenBank/DDBJ databases">
        <title>Comparative genomics of biotechnologically important yeasts.</title>
        <authorList>
            <consortium name="DOE Joint Genome Institute"/>
            <person name="Riley R."/>
            <person name="Haridas S."/>
            <person name="Wolfe K.H."/>
            <person name="Lopes M.R."/>
            <person name="Hittinger C.T."/>
            <person name="Goker M."/>
            <person name="Salamov A."/>
            <person name="Wisecaver J."/>
            <person name="Long T.M."/>
            <person name="Aerts A.L."/>
            <person name="Barry K."/>
            <person name="Choi C."/>
            <person name="Clum A."/>
            <person name="Coughlan A.Y."/>
            <person name="Deshpande S."/>
            <person name="Douglass A.P."/>
            <person name="Hanson S.J."/>
            <person name="Klenk H.-P."/>
            <person name="Labutti K."/>
            <person name="Lapidus A."/>
            <person name="Lindquist E."/>
            <person name="Lipzen A."/>
            <person name="Meier-Kolthoff J.P."/>
            <person name="Ohm R.A."/>
            <person name="Otillar R.P."/>
            <person name="Pangilinan J."/>
            <person name="Peng Y."/>
            <person name="Rokas A."/>
            <person name="Rosa C.A."/>
            <person name="Scheuner C."/>
            <person name="Sibirny A.A."/>
            <person name="Slot J.C."/>
            <person name="Stielow J.B."/>
            <person name="Sun H."/>
            <person name="Kurtzman C.P."/>
            <person name="Blackwell M."/>
            <person name="Grigoriev I.V."/>
            <person name="Jeffries T.W."/>
        </authorList>
    </citation>
    <scope>NUCLEOTIDE SEQUENCE [LARGE SCALE GENOMIC DNA]</scope>
    <source>
        <strain evidence="6">NRRL YB-2248</strain>
    </source>
</reference>
<dbReference type="InterPro" id="IPR036427">
    <property type="entry name" value="Bromodomain-like_sf"/>
</dbReference>
<dbReference type="GO" id="GO:0035267">
    <property type="term" value="C:NuA4 histone acetyltransferase complex"/>
    <property type="evidence" value="ECO:0007669"/>
    <property type="project" value="TreeGrafter"/>
</dbReference>
<dbReference type="Gene3D" id="1.20.920.10">
    <property type="entry name" value="Bromodomain-like"/>
    <property type="match status" value="1"/>
</dbReference>
<dbReference type="PRINTS" id="PR00503">
    <property type="entry name" value="BROMODOMAIN"/>
</dbReference>
<dbReference type="PANTHER" id="PTHR15398:SF4">
    <property type="entry name" value="BROMODOMAIN-CONTAINING PROTEIN 8 ISOFORM X1"/>
    <property type="match status" value="1"/>
</dbReference>
<dbReference type="STRING" id="983967.A0A1E4SSS5"/>
<feature type="region of interest" description="Disordered" evidence="3">
    <location>
        <begin position="261"/>
        <end position="282"/>
    </location>
</feature>
<dbReference type="Pfam" id="PF00439">
    <property type="entry name" value="Bromodomain"/>
    <property type="match status" value="1"/>
</dbReference>
<dbReference type="PROSITE" id="PS50014">
    <property type="entry name" value="BROMODOMAIN_2"/>
    <property type="match status" value="1"/>
</dbReference>
<feature type="compositionally biased region" description="Polar residues" evidence="3">
    <location>
        <begin position="562"/>
        <end position="580"/>
    </location>
</feature>
<feature type="domain" description="Bromo" evidence="4">
    <location>
        <begin position="634"/>
        <end position="697"/>
    </location>
</feature>
<gene>
    <name evidence="5" type="ORF">CANARDRAFT_30724</name>
</gene>
<dbReference type="Proteomes" id="UP000094801">
    <property type="component" value="Unassembled WGS sequence"/>
</dbReference>
<evidence type="ECO:0000256" key="2">
    <source>
        <dbReference type="PROSITE-ProRule" id="PRU00035"/>
    </source>
</evidence>
<evidence type="ECO:0000313" key="6">
    <source>
        <dbReference type="Proteomes" id="UP000094801"/>
    </source>
</evidence>
<keyword evidence="1 2" id="KW-0103">Bromodomain</keyword>
<feature type="region of interest" description="Disordered" evidence="3">
    <location>
        <begin position="225"/>
        <end position="247"/>
    </location>
</feature>
<dbReference type="CDD" id="cd04369">
    <property type="entry name" value="Bromodomain"/>
    <property type="match status" value="1"/>
</dbReference>
<dbReference type="EMBL" id="KV453880">
    <property type="protein sequence ID" value="ODV82566.1"/>
    <property type="molecule type" value="Genomic_DNA"/>
</dbReference>
<dbReference type="PANTHER" id="PTHR15398">
    <property type="entry name" value="BROMODOMAIN-CONTAINING PROTEIN 8"/>
    <property type="match status" value="1"/>
</dbReference>
<feature type="compositionally biased region" description="Basic and acidic residues" evidence="3">
    <location>
        <begin position="531"/>
        <end position="542"/>
    </location>
</feature>
<name>A0A1E4SSS5_9ASCO</name>
<evidence type="ECO:0000313" key="5">
    <source>
        <dbReference type="EMBL" id="ODV82566.1"/>
    </source>
</evidence>
<evidence type="ECO:0000259" key="4">
    <source>
        <dbReference type="PROSITE" id="PS50014"/>
    </source>
</evidence>
<evidence type="ECO:0000256" key="3">
    <source>
        <dbReference type="SAM" id="MobiDB-lite"/>
    </source>
</evidence>
<feature type="compositionally biased region" description="Basic and acidic residues" evidence="3">
    <location>
        <begin position="468"/>
        <end position="492"/>
    </location>
</feature>
<accession>A0A1E4SSS5</accession>
<dbReference type="GO" id="GO:0006325">
    <property type="term" value="P:chromatin organization"/>
    <property type="evidence" value="ECO:0007669"/>
    <property type="project" value="UniProtKB-ARBA"/>
</dbReference>
<feature type="compositionally biased region" description="Pro residues" evidence="3">
    <location>
        <begin position="521"/>
        <end position="530"/>
    </location>
</feature>
<organism evidence="5 6">
    <name type="scientific">[Candida] arabinofermentans NRRL YB-2248</name>
    <dbReference type="NCBI Taxonomy" id="983967"/>
    <lineage>
        <taxon>Eukaryota</taxon>
        <taxon>Fungi</taxon>
        <taxon>Dikarya</taxon>
        <taxon>Ascomycota</taxon>
        <taxon>Saccharomycotina</taxon>
        <taxon>Pichiomycetes</taxon>
        <taxon>Pichiales</taxon>
        <taxon>Pichiaceae</taxon>
        <taxon>Ogataea</taxon>
        <taxon>Ogataea/Candida clade</taxon>
    </lineage>
</organism>
<feature type="compositionally biased region" description="Polar residues" evidence="3">
    <location>
        <begin position="437"/>
        <end position="455"/>
    </location>
</feature>